<feature type="transmembrane region" description="Helical" evidence="6">
    <location>
        <begin position="443"/>
        <end position="461"/>
    </location>
</feature>
<keyword evidence="4 6" id="KW-1133">Transmembrane helix</keyword>
<dbReference type="InterPro" id="IPR050833">
    <property type="entry name" value="Poly_Biosynth_Transport"/>
</dbReference>
<evidence type="ECO:0000256" key="1">
    <source>
        <dbReference type="ARBA" id="ARBA00004651"/>
    </source>
</evidence>
<name>A0A8J8MLJ1_9FIRM</name>
<feature type="transmembrane region" description="Helical" evidence="6">
    <location>
        <begin position="467"/>
        <end position="492"/>
    </location>
</feature>
<feature type="transmembrane region" description="Helical" evidence="6">
    <location>
        <begin position="388"/>
        <end position="406"/>
    </location>
</feature>
<dbReference type="InterPro" id="IPR002797">
    <property type="entry name" value="Polysacc_synth"/>
</dbReference>
<evidence type="ECO:0000256" key="5">
    <source>
        <dbReference type="ARBA" id="ARBA00023136"/>
    </source>
</evidence>
<feature type="transmembrane region" description="Helical" evidence="6">
    <location>
        <begin position="165"/>
        <end position="183"/>
    </location>
</feature>
<keyword evidence="2" id="KW-1003">Cell membrane</keyword>
<evidence type="ECO:0000256" key="6">
    <source>
        <dbReference type="SAM" id="Phobius"/>
    </source>
</evidence>
<dbReference type="KEGG" id="vpy:HZI73_16200"/>
<sequence>MKKSSVIKGTIILTIAALITRTLGFANRIYLSHLIGAEGMGLFQLVFPIYMISYTICCSGIFTAVSKLIAEEKAKHNHANLKRIVRLSTTISLLLAIIIMVLIATNSDLIARRLLNEPRTGLAIKLMAFSMPFTAIVSCIKAYFYGLKYPTVPAITQVLEQITRIAIIYFLSAMFIPMGLTYACAMAVIGMIGGEIISLLIAGAAYKWNQNPKTAKRPERRRIIIKKIGAIAIPITSNRLITTLLVSIETILIPTQLQVSGLSHSDALGTYGILTGMALPLIMFPTVFTNSISLMLLPTVSAASASKNKRMINFTTSKTMKFTILIGIISTFLFLSFGKTLGVMVYNEAYVGVLLTILAWICPFIYLQTTLGSILNGLNKQLIVFRNNVIGLTIRIAFIFLLIPLYGLKGYLWGFLCSFMIVALLNIIHLIRITSINFQIGDWIIKPIIVCLGSVSTIQLINHYFTIPFSVFSTTLINIGLFMVLLIPLLLLTGTIKISEIMFVFKGKKSPKP</sequence>
<organism evidence="7 8">
    <name type="scientific">Vallitalea pronyensis</name>
    <dbReference type="NCBI Taxonomy" id="1348613"/>
    <lineage>
        <taxon>Bacteria</taxon>
        <taxon>Bacillati</taxon>
        <taxon>Bacillota</taxon>
        <taxon>Clostridia</taxon>
        <taxon>Lachnospirales</taxon>
        <taxon>Vallitaleaceae</taxon>
        <taxon>Vallitalea</taxon>
    </lineage>
</organism>
<keyword evidence="5 6" id="KW-0472">Membrane</keyword>
<comment type="subcellular location">
    <subcellularLocation>
        <location evidence="1">Cell membrane</location>
        <topology evidence="1">Multi-pass membrane protein</topology>
    </subcellularLocation>
</comment>
<dbReference type="PANTHER" id="PTHR30250:SF24">
    <property type="entry name" value="STAGE V SPORULATION PROTEIN B"/>
    <property type="match status" value="1"/>
</dbReference>
<feature type="transmembrane region" description="Helical" evidence="6">
    <location>
        <begin position="319"/>
        <end position="337"/>
    </location>
</feature>
<evidence type="ECO:0000256" key="3">
    <source>
        <dbReference type="ARBA" id="ARBA00022692"/>
    </source>
</evidence>
<feature type="transmembrane region" description="Helical" evidence="6">
    <location>
        <begin position="412"/>
        <end position="431"/>
    </location>
</feature>
<dbReference type="Proteomes" id="UP000683246">
    <property type="component" value="Chromosome"/>
</dbReference>
<dbReference type="RefSeq" id="WP_212694425.1">
    <property type="nucleotide sequence ID" value="NZ_CP058649.1"/>
</dbReference>
<protein>
    <submittedName>
        <fullName evidence="7">Polysaccharide biosynthesis protein</fullName>
    </submittedName>
</protein>
<feature type="transmembrane region" description="Helical" evidence="6">
    <location>
        <begin position="42"/>
        <end position="64"/>
    </location>
</feature>
<feature type="transmembrane region" description="Helical" evidence="6">
    <location>
        <begin position="349"/>
        <end position="367"/>
    </location>
</feature>
<evidence type="ECO:0000256" key="4">
    <source>
        <dbReference type="ARBA" id="ARBA00022989"/>
    </source>
</evidence>
<feature type="transmembrane region" description="Helical" evidence="6">
    <location>
        <begin position="124"/>
        <end position="144"/>
    </location>
</feature>
<feature type="transmembrane region" description="Helical" evidence="6">
    <location>
        <begin position="189"/>
        <end position="208"/>
    </location>
</feature>
<feature type="transmembrane region" description="Helical" evidence="6">
    <location>
        <begin position="273"/>
        <end position="298"/>
    </location>
</feature>
<dbReference type="CDD" id="cd13124">
    <property type="entry name" value="MATE_SpoVB_like"/>
    <property type="match status" value="1"/>
</dbReference>
<evidence type="ECO:0000256" key="2">
    <source>
        <dbReference type="ARBA" id="ARBA00022475"/>
    </source>
</evidence>
<evidence type="ECO:0000313" key="8">
    <source>
        <dbReference type="Proteomes" id="UP000683246"/>
    </source>
</evidence>
<dbReference type="InterPro" id="IPR024923">
    <property type="entry name" value="PG_synth_SpoVB"/>
</dbReference>
<dbReference type="GO" id="GO:0005886">
    <property type="term" value="C:plasma membrane"/>
    <property type="evidence" value="ECO:0007669"/>
    <property type="project" value="UniProtKB-SubCell"/>
</dbReference>
<dbReference type="PANTHER" id="PTHR30250">
    <property type="entry name" value="PST FAMILY PREDICTED COLANIC ACID TRANSPORTER"/>
    <property type="match status" value="1"/>
</dbReference>
<evidence type="ECO:0000313" key="7">
    <source>
        <dbReference type="EMBL" id="QUI23739.1"/>
    </source>
</evidence>
<accession>A0A8J8MLJ1</accession>
<dbReference type="Pfam" id="PF01943">
    <property type="entry name" value="Polysacc_synt"/>
    <property type="match status" value="1"/>
</dbReference>
<feature type="transmembrane region" description="Helical" evidence="6">
    <location>
        <begin position="84"/>
        <end position="104"/>
    </location>
</feature>
<keyword evidence="8" id="KW-1185">Reference proteome</keyword>
<feature type="transmembrane region" description="Helical" evidence="6">
    <location>
        <begin position="228"/>
        <end position="253"/>
    </location>
</feature>
<dbReference type="PIRSF" id="PIRSF038958">
    <property type="entry name" value="PG_synth_SpoVB"/>
    <property type="match status" value="1"/>
</dbReference>
<gene>
    <name evidence="7" type="ORF">HZI73_16200</name>
</gene>
<reference evidence="7" key="1">
    <citation type="submission" date="2020-07" db="EMBL/GenBank/DDBJ databases">
        <title>Vallitalea pronyensis genome.</title>
        <authorList>
            <person name="Postec A."/>
        </authorList>
    </citation>
    <scope>NUCLEOTIDE SEQUENCE</scope>
    <source>
        <strain evidence="7">FatNI3</strain>
    </source>
</reference>
<dbReference type="EMBL" id="CP058649">
    <property type="protein sequence ID" value="QUI23739.1"/>
    <property type="molecule type" value="Genomic_DNA"/>
</dbReference>
<proteinExistence type="predicted"/>
<dbReference type="AlphaFoldDB" id="A0A8J8MLJ1"/>
<keyword evidence="3 6" id="KW-0812">Transmembrane</keyword>